<dbReference type="SUPFAM" id="SSF51905">
    <property type="entry name" value="FAD/NAD(P)-binding domain"/>
    <property type="match status" value="1"/>
</dbReference>
<feature type="domain" description="FAD dependent oxidoreductase" evidence="2">
    <location>
        <begin position="37"/>
        <end position="388"/>
    </location>
</feature>
<dbReference type="GO" id="GO:0005737">
    <property type="term" value="C:cytoplasm"/>
    <property type="evidence" value="ECO:0007669"/>
    <property type="project" value="TreeGrafter"/>
</dbReference>
<evidence type="ECO:0000256" key="1">
    <source>
        <dbReference type="ARBA" id="ARBA00023002"/>
    </source>
</evidence>
<sequence>MKLKAPVHTEAHADSYYAASMNFETDYPELEGSLSVDVCVVGGGFSGVATALELAERGYRVAVLEARKIGWGATGRNGGQLIRGIGEEPEQFRNQIGSDGVEAIHQMGFEAVELVRDRVRKYDIQCDLKMGYVDAAIKPKQMDEIAEDYESLKKRHYAHELRLLSQDDIKQYVNTDRYIGGMLDSGSGHLHPLNLCLGEARVAEALGVQFFENSPVVKIHKGYLPRVETAKGSVTCQFLVLAGNAYLGNLEPKIGGKVLPAGSYIIATERLEEKVWKNLIPQDSAICDVSIALDYFRLSDDKRLLFGGMCNYSGRDPKDIVASLRPKMLKVFPQLENASIEYQWGGMIGIGANRMPQIGRLGSNIYFAQAYSGHGVNATHMAGRVLAEAISGQAERFDVFANIRHMTFPGGRYFRSPLLALGMLWYRLKEVV</sequence>
<dbReference type="AlphaFoldDB" id="A0A081K9Z3"/>
<dbReference type="PANTHER" id="PTHR13847">
    <property type="entry name" value="SARCOSINE DEHYDROGENASE-RELATED"/>
    <property type="match status" value="1"/>
</dbReference>
<keyword evidence="4" id="KW-1185">Reference proteome</keyword>
<dbReference type="Pfam" id="PF01266">
    <property type="entry name" value="DAO"/>
    <property type="match status" value="1"/>
</dbReference>
<dbReference type="Gene3D" id="3.30.9.10">
    <property type="entry name" value="D-Amino Acid Oxidase, subunit A, domain 2"/>
    <property type="match status" value="1"/>
</dbReference>
<dbReference type="Proteomes" id="UP000027997">
    <property type="component" value="Unassembled WGS sequence"/>
</dbReference>
<protein>
    <submittedName>
        <fullName evidence="3">FAD-dependent oxidoreductase</fullName>
    </submittedName>
</protein>
<name>A0A081K9Z3_9GAMM</name>
<reference evidence="3 4" key="1">
    <citation type="submission" date="2014-06" db="EMBL/GenBank/DDBJ databases">
        <title>Whole Genome Sequences of Three Symbiotic Endozoicomonas Bacteria.</title>
        <authorList>
            <person name="Neave M.J."/>
            <person name="Apprill A."/>
            <person name="Voolstra C.R."/>
        </authorList>
    </citation>
    <scope>NUCLEOTIDE SEQUENCE [LARGE SCALE GENOMIC DNA]</scope>
    <source>
        <strain evidence="3 4">DSM 22380</strain>
    </source>
</reference>
<comment type="caution">
    <text evidence="3">The sequence shown here is derived from an EMBL/GenBank/DDBJ whole genome shotgun (WGS) entry which is preliminary data.</text>
</comment>
<evidence type="ECO:0000313" key="4">
    <source>
        <dbReference type="Proteomes" id="UP000027997"/>
    </source>
</evidence>
<dbReference type="Gene3D" id="3.50.50.60">
    <property type="entry name" value="FAD/NAD(P)-binding domain"/>
    <property type="match status" value="1"/>
</dbReference>
<proteinExistence type="predicted"/>
<dbReference type="PANTHER" id="PTHR13847:SF281">
    <property type="entry name" value="FAD DEPENDENT OXIDOREDUCTASE DOMAIN-CONTAINING PROTEIN"/>
    <property type="match status" value="1"/>
</dbReference>
<accession>A0A081K9Z3</accession>
<gene>
    <name evidence="3" type="ORF">GV64_09645</name>
</gene>
<evidence type="ECO:0000313" key="3">
    <source>
        <dbReference type="EMBL" id="KEI70969.1"/>
    </source>
</evidence>
<dbReference type="InterPro" id="IPR036188">
    <property type="entry name" value="FAD/NAD-bd_sf"/>
</dbReference>
<dbReference type="EMBL" id="JOJP01000001">
    <property type="protein sequence ID" value="KEI70969.1"/>
    <property type="molecule type" value="Genomic_DNA"/>
</dbReference>
<dbReference type="eggNOG" id="COG0665">
    <property type="taxonomic scope" value="Bacteria"/>
</dbReference>
<organism evidence="3 4">
    <name type="scientific">Endozoicomonas elysicola</name>
    <dbReference type="NCBI Taxonomy" id="305900"/>
    <lineage>
        <taxon>Bacteria</taxon>
        <taxon>Pseudomonadati</taxon>
        <taxon>Pseudomonadota</taxon>
        <taxon>Gammaproteobacteria</taxon>
        <taxon>Oceanospirillales</taxon>
        <taxon>Endozoicomonadaceae</taxon>
        <taxon>Endozoicomonas</taxon>
    </lineage>
</organism>
<dbReference type="GO" id="GO:0016491">
    <property type="term" value="F:oxidoreductase activity"/>
    <property type="evidence" value="ECO:0007669"/>
    <property type="project" value="UniProtKB-KW"/>
</dbReference>
<dbReference type="InterPro" id="IPR006076">
    <property type="entry name" value="FAD-dep_OxRdtase"/>
</dbReference>
<evidence type="ECO:0000259" key="2">
    <source>
        <dbReference type="Pfam" id="PF01266"/>
    </source>
</evidence>
<dbReference type="STRING" id="305900.GV64_09645"/>
<dbReference type="RefSeq" id="WP_020585151.1">
    <property type="nucleotide sequence ID" value="NZ_JOJP01000001.1"/>
</dbReference>
<keyword evidence="1" id="KW-0560">Oxidoreductase</keyword>